<dbReference type="GO" id="GO:0046872">
    <property type="term" value="F:metal ion binding"/>
    <property type="evidence" value="ECO:0007669"/>
    <property type="project" value="UniProtKB-KW"/>
</dbReference>
<dbReference type="InterPro" id="IPR051156">
    <property type="entry name" value="Mito/Outer_Membr_Metalloprot"/>
</dbReference>
<sequence length="472" mass="52736">MIFKFRLSYPLILACRVICVATIMALGLSSYSYAAKKGGGLSILRDAEIERTIRHMAEPIFKVAGLDKNSVSTYLLNDNTLNAFVAGGQNIFIHSGLLLTARDANEVIGVIAHETGHITGGHLINFSDRTKSATVMTLLGAILGAAAIAAGSGDAGMALILGGQQIGTRTYLKYSRDQESATDQAGMTFLEKSGQSAIGLINFLDYLGDQELMAGRYRDPYASTHPVSRDRISKIRQRAEKSPYFKTKTDPVIENEFKRLQAKLYGYLKPPYATLNKYPIKDQSLYAKYARVFAYNKRHEIDKALAEISDLLNNYPNDPFFWETKGQILFENGQVKDSIVPYRKAVKNLPDETLIRVSLAQSLIATDDDSYLDEALDNLEYALARDPHNSFAWYQASIAYHRKKDEAMTYYSTAERFMLVGNLRGAMVNAKHAVDTLPKNTPQRMRAQDILMVTESNMSGKEHKKQKKKDKH</sequence>
<feature type="domain" description="Peptidase M48" evidence="7">
    <location>
        <begin position="45"/>
        <end position="238"/>
    </location>
</feature>
<evidence type="ECO:0000256" key="1">
    <source>
        <dbReference type="ARBA" id="ARBA00001947"/>
    </source>
</evidence>
<evidence type="ECO:0000256" key="5">
    <source>
        <dbReference type="ARBA" id="ARBA00022833"/>
    </source>
</evidence>
<keyword evidence="4" id="KW-0378">Hydrolase</keyword>
<keyword evidence="6" id="KW-0482">Metalloprotease</keyword>
<evidence type="ECO:0000313" key="8">
    <source>
        <dbReference type="EMBL" id="VAV96339.1"/>
    </source>
</evidence>
<dbReference type="PANTHER" id="PTHR22726:SF1">
    <property type="entry name" value="METALLOENDOPEPTIDASE OMA1, MITOCHONDRIAL"/>
    <property type="match status" value="1"/>
</dbReference>
<evidence type="ECO:0000256" key="6">
    <source>
        <dbReference type="ARBA" id="ARBA00023049"/>
    </source>
</evidence>
<organism evidence="8">
    <name type="scientific">hydrothermal vent metagenome</name>
    <dbReference type="NCBI Taxonomy" id="652676"/>
    <lineage>
        <taxon>unclassified sequences</taxon>
        <taxon>metagenomes</taxon>
        <taxon>ecological metagenomes</taxon>
    </lineage>
</organism>
<evidence type="ECO:0000256" key="3">
    <source>
        <dbReference type="ARBA" id="ARBA00022723"/>
    </source>
</evidence>
<dbReference type="Pfam" id="PF01435">
    <property type="entry name" value="Peptidase_M48"/>
    <property type="match status" value="1"/>
</dbReference>
<keyword evidence="5" id="KW-0862">Zinc</keyword>
<keyword evidence="2 8" id="KW-0645">Protease</keyword>
<dbReference type="CDD" id="cd07324">
    <property type="entry name" value="M48C_Oma1-like"/>
    <property type="match status" value="1"/>
</dbReference>
<proteinExistence type="predicted"/>
<evidence type="ECO:0000256" key="4">
    <source>
        <dbReference type="ARBA" id="ARBA00022801"/>
    </source>
</evidence>
<dbReference type="GO" id="GO:0004222">
    <property type="term" value="F:metalloendopeptidase activity"/>
    <property type="evidence" value="ECO:0007669"/>
    <property type="project" value="InterPro"/>
</dbReference>
<dbReference type="AlphaFoldDB" id="A0A3B0RWG1"/>
<protein>
    <submittedName>
        <fullName evidence="8">Zn-dependent protease, contains TPR repeats</fullName>
    </submittedName>
</protein>
<dbReference type="InterPro" id="IPR001915">
    <property type="entry name" value="Peptidase_M48"/>
</dbReference>
<keyword evidence="3" id="KW-0479">Metal-binding</keyword>
<dbReference type="Gene3D" id="3.30.2010.10">
    <property type="entry name" value="Metalloproteases ('zincins'), catalytic domain"/>
    <property type="match status" value="1"/>
</dbReference>
<dbReference type="PANTHER" id="PTHR22726">
    <property type="entry name" value="METALLOENDOPEPTIDASE OMA1"/>
    <property type="match status" value="1"/>
</dbReference>
<evidence type="ECO:0000259" key="7">
    <source>
        <dbReference type="Pfam" id="PF01435"/>
    </source>
</evidence>
<reference evidence="8" key="1">
    <citation type="submission" date="2018-06" db="EMBL/GenBank/DDBJ databases">
        <authorList>
            <person name="Zhirakovskaya E."/>
        </authorList>
    </citation>
    <scope>NUCLEOTIDE SEQUENCE</scope>
</reference>
<dbReference type="EMBL" id="UOED01000107">
    <property type="protein sequence ID" value="VAV96339.1"/>
    <property type="molecule type" value="Genomic_DNA"/>
</dbReference>
<dbReference type="SUPFAM" id="SSF48452">
    <property type="entry name" value="TPR-like"/>
    <property type="match status" value="1"/>
</dbReference>
<dbReference type="InterPro" id="IPR011990">
    <property type="entry name" value="TPR-like_helical_dom_sf"/>
</dbReference>
<dbReference type="GO" id="GO:0051603">
    <property type="term" value="P:proteolysis involved in protein catabolic process"/>
    <property type="evidence" value="ECO:0007669"/>
    <property type="project" value="TreeGrafter"/>
</dbReference>
<comment type="cofactor">
    <cofactor evidence="1">
        <name>Zn(2+)</name>
        <dbReference type="ChEBI" id="CHEBI:29105"/>
    </cofactor>
</comment>
<accession>A0A3B0RWG1</accession>
<evidence type="ECO:0000256" key="2">
    <source>
        <dbReference type="ARBA" id="ARBA00022670"/>
    </source>
</evidence>
<dbReference type="Gene3D" id="1.25.40.10">
    <property type="entry name" value="Tetratricopeptide repeat domain"/>
    <property type="match status" value="1"/>
</dbReference>
<dbReference type="GO" id="GO:0016020">
    <property type="term" value="C:membrane"/>
    <property type="evidence" value="ECO:0007669"/>
    <property type="project" value="TreeGrafter"/>
</dbReference>
<name>A0A3B0RWG1_9ZZZZ</name>
<gene>
    <name evidence="8" type="ORF">MNBD_ALPHA02-2395</name>
</gene>